<keyword evidence="6" id="KW-1185">Reference proteome</keyword>
<dbReference type="SUPFAM" id="SSF52540">
    <property type="entry name" value="P-loop containing nucleoside triphosphate hydrolases"/>
    <property type="match status" value="1"/>
</dbReference>
<feature type="domain" description="RecF/RecN/SMC N-terminal" evidence="4">
    <location>
        <begin position="4"/>
        <end position="615"/>
    </location>
</feature>
<dbReference type="Pfam" id="PF02463">
    <property type="entry name" value="SMC_N"/>
    <property type="match status" value="1"/>
</dbReference>
<evidence type="ECO:0000313" key="6">
    <source>
        <dbReference type="Proteomes" id="UP000284057"/>
    </source>
</evidence>
<dbReference type="GO" id="GO:0000731">
    <property type="term" value="P:DNA synthesis involved in DNA repair"/>
    <property type="evidence" value="ECO:0007669"/>
    <property type="project" value="TreeGrafter"/>
</dbReference>
<sequence length="816" mass="88663">MIQLKAIRIEEFRGIRELELDLDCQSFVVLGPNGSGKSGVVDAIDFALTGNIARLSGAGTGGVSVTKHGPHVHQRDNPAAAKVSLTICHSGTDQVGVLTRSIKTAGQYTLEPNTLELAAAVSWATQHPELTLSRREVIKYVNTEPGKRAQEVQALLKLDRIDEVRRLLVSARTKASGAASMAGSEVKAAEDAVRRHLDLTTLLAHEVTAAVNKQRAVLGLDALTSVSADTDLSAGATSEGEHSGFNKESAIRDIAAVSAYISKREDLDQASTALTTALTELEVDPTILDALKHRELVEAGLPLVAEPACPLCDQPWPDVDALRNHLAGKLARSEAAAALQRRIVVAARTITAEVRHLRALIQAAQPYAATTDQSALHKQLGDWANDLATFETKLASLDTLREESERIETDALATPTTVNADLATLRHALEAMPDQSASEAARTFLTVAQERWTRVRQARARDAKATAAGHTAQAVYETYNAVADGALTTLYKTVEDDFSNYYRQINADDESSFKAGLAPTAGKLNLEVDFYGLGMFPPMAYHSEGHQDGMGVCLYLALIGQLLKDDFRLAVLDDVVTSVDTNHRRQFCKLLKETFPEVQFIITTHDEVWARQMQSSGLIARRSLARFHGWTVDGGPLYGQGGDFWAQIAADLANNDVPGAAHKLRRNLEASLADIAGNIQGQVVYRADNNYDLSSFFAAVKSRHGDLLKKATASANSWNNDVAKQQVEHLKAERTKAMLAQDGENWAINALVHNNDWATMSKADFTPVVQASKEFLDLFTCTNAACDSWLYVLGIPGKEEELRCSCGAFNLNLRRK</sequence>
<dbReference type="PANTHER" id="PTHR32182">
    <property type="entry name" value="DNA REPLICATION AND REPAIR PROTEIN RECF"/>
    <property type="match status" value="1"/>
</dbReference>
<dbReference type="InterPro" id="IPR027417">
    <property type="entry name" value="P-loop_NTPase"/>
</dbReference>
<dbReference type="GO" id="GO:0009432">
    <property type="term" value="P:SOS response"/>
    <property type="evidence" value="ECO:0007669"/>
    <property type="project" value="UniProtKB-KW"/>
</dbReference>
<organism evidence="5 6">
    <name type="scientific">Jiangella rhizosphaerae</name>
    <dbReference type="NCBI Taxonomy" id="2293569"/>
    <lineage>
        <taxon>Bacteria</taxon>
        <taxon>Bacillati</taxon>
        <taxon>Actinomycetota</taxon>
        <taxon>Actinomycetes</taxon>
        <taxon>Jiangellales</taxon>
        <taxon>Jiangellaceae</taxon>
        <taxon>Jiangella</taxon>
    </lineage>
</organism>
<protein>
    <submittedName>
        <fullName evidence="5">Chromosome segregation protein SMC</fullName>
    </submittedName>
</protein>
<keyword evidence="2" id="KW-0234">DNA repair</keyword>
<keyword evidence="1" id="KW-0227">DNA damage</keyword>
<dbReference type="InterPro" id="IPR003395">
    <property type="entry name" value="RecF/RecN/SMC_N"/>
</dbReference>
<dbReference type="Gene3D" id="3.40.50.300">
    <property type="entry name" value="P-loop containing nucleotide triphosphate hydrolases"/>
    <property type="match status" value="2"/>
</dbReference>
<evidence type="ECO:0000256" key="1">
    <source>
        <dbReference type="ARBA" id="ARBA00022763"/>
    </source>
</evidence>
<dbReference type="PANTHER" id="PTHR32182:SF0">
    <property type="entry name" value="DNA REPLICATION AND REPAIR PROTEIN RECF"/>
    <property type="match status" value="1"/>
</dbReference>
<evidence type="ECO:0000313" key="5">
    <source>
        <dbReference type="EMBL" id="RIQ20823.1"/>
    </source>
</evidence>
<dbReference type="RefSeq" id="WP_119660963.1">
    <property type="nucleotide sequence ID" value="NZ_QUAL01000158.1"/>
</dbReference>
<dbReference type="Proteomes" id="UP000284057">
    <property type="component" value="Unassembled WGS sequence"/>
</dbReference>
<dbReference type="OrthoDB" id="9815944at2"/>
<keyword evidence="3" id="KW-0742">SOS response</keyword>
<evidence type="ECO:0000259" key="4">
    <source>
        <dbReference type="Pfam" id="PF02463"/>
    </source>
</evidence>
<dbReference type="GO" id="GO:0006302">
    <property type="term" value="P:double-strand break repair"/>
    <property type="evidence" value="ECO:0007669"/>
    <property type="project" value="TreeGrafter"/>
</dbReference>
<comment type="caution">
    <text evidence="5">The sequence shown here is derived from an EMBL/GenBank/DDBJ whole genome shotgun (WGS) entry which is preliminary data.</text>
</comment>
<reference evidence="5 6" key="1">
    <citation type="submission" date="2018-09" db="EMBL/GenBank/DDBJ databases">
        <title>Isolation, diversity and antifungal activity of actinobacteria from wheat.</title>
        <authorList>
            <person name="Han C."/>
        </authorList>
    </citation>
    <scope>NUCLEOTIDE SEQUENCE [LARGE SCALE GENOMIC DNA]</scope>
    <source>
        <strain evidence="5 6">NEAU-YY265</strain>
    </source>
</reference>
<evidence type="ECO:0000256" key="3">
    <source>
        <dbReference type="ARBA" id="ARBA00023236"/>
    </source>
</evidence>
<accession>A0A418KNX7</accession>
<dbReference type="AlphaFoldDB" id="A0A418KNX7"/>
<gene>
    <name evidence="5" type="ORF">DY240_16605</name>
</gene>
<name>A0A418KNX7_9ACTN</name>
<dbReference type="EMBL" id="QUAL01000158">
    <property type="protein sequence ID" value="RIQ20823.1"/>
    <property type="molecule type" value="Genomic_DNA"/>
</dbReference>
<evidence type="ECO:0000256" key="2">
    <source>
        <dbReference type="ARBA" id="ARBA00023204"/>
    </source>
</evidence>
<proteinExistence type="predicted"/>